<dbReference type="Proteomes" id="UP000451233">
    <property type="component" value="Unassembled WGS sequence"/>
</dbReference>
<organism evidence="1 2">
    <name type="scientific">Hufsiella ginkgonis</name>
    <dbReference type="NCBI Taxonomy" id="2695274"/>
    <lineage>
        <taxon>Bacteria</taxon>
        <taxon>Pseudomonadati</taxon>
        <taxon>Bacteroidota</taxon>
        <taxon>Sphingobacteriia</taxon>
        <taxon>Sphingobacteriales</taxon>
        <taxon>Sphingobacteriaceae</taxon>
        <taxon>Hufsiella</taxon>
    </lineage>
</organism>
<dbReference type="Pfam" id="PF20449">
    <property type="entry name" value="DUF6706"/>
    <property type="match status" value="1"/>
</dbReference>
<evidence type="ECO:0000313" key="1">
    <source>
        <dbReference type="EMBL" id="MXV16834.1"/>
    </source>
</evidence>
<dbReference type="InterPro" id="IPR046552">
    <property type="entry name" value="DUF6706"/>
</dbReference>
<dbReference type="EMBL" id="WVHS01000003">
    <property type="protein sequence ID" value="MXV16834.1"/>
    <property type="molecule type" value="Genomic_DNA"/>
</dbReference>
<comment type="caution">
    <text evidence="1">The sequence shown here is derived from an EMBL/GenBank/DDBJ whole genome shotgun (WGS) entry which is preliminary data.</text>
</comment>
<reference evidence="1 2" key="1">
    <citation type="submission" date="2019-11" db="EMBL/GenBank/DDBJ databases">
        <title>Pedobacter sp. HMF7056 Genome sequencing and assembly.</title>
        <authorList>
            <person name="Kang H."/>
            <person name="Kim H."/>
            <person name="Joh K."/>
        </authorList>
    </citation>
    <scope>NUCLEOTIDE SEQUENCE [LARGE SCALE GENOMIC DNA]</scope>
    <source>
        <strain evidence="1 2">HMF7056</strain>
    </source>
</reference>
<sequence>MSDLAVDKALIDQSVDGNAIYTKDDEKSVDLSLARLLLSVILHPSSVTEGGYSLSIGQRDDFLNFRKLLLKKWGAPDTADLGNNDKIGTASPW</sequence>
<accession>A0A7K1Y0M7</accession>
<protein>
    <submittedName>
        <fullName evidence="1">Uncharacterized protein</fullName>
    </submittedName>
</protein>
<dbReference type="AlphaFoldDB" id="A0A7K1Y0M7"/>
<evidence type="ECO:0000313" key="2">
    <source>
        <dbReference type="Proteomes" id="UP000451233"/>
    </source>
</evidence>
<proteinExistence type="predicted"/>
<name>A0A7K1Y0M7_9SPHI</name>
<keyword evidence="2" id="KW-1185">Reference proteome</keyword>
<gene>
    <name evidence="1" type="ORF">GS398_16145</name>
</gene>